<dbReference type="InterPro" id="IPR019734">
    <property type="entry name" value="TPR_rpt"/>
</dbReference>
<dbReference type="Gene3D" id="1.25.40.10">
    <property type="entry name" value="Tetratricopeptide repeat domain"/>
    <property type="match status" value="1"/>
</dbReference>
<dbReference type="SMART" id="SM00028">
    <property type="entry name" value="TPR"/>
    <property type="match status" value="4"/>
</dbReference>
<proteinExistence type="predicted"/>
<evidence type="ECO:0000313" key="5">
    <source>
        <dbReference type="Proteomes" id="UP000587760"/>
    </source>
</evidence>
<dbReference type="InterPro" id="IPR006597">
    <property type="entry name" value="Sel1-like"/>
</dbReference>
<dbReference type="RefSeq" id="WP_184746893.1">
    <property type="nucleotide sequence ID" value="NZ_JACHGJ010000003.1"/>
</dbReference>
<dbReference type="SMART" id="SM00671">
    <property type="entry name" value="SEL1"/>
    <property type="match status" value="2"/>
</dbReference>
<dbReference type="PANTHER" id="PTHR45586:SF1">
    <property type="entry name" value="LIPOPOLYSACCHARIDE ASSEMBLY PROTEIN B"/>
    <property type="match status" value="1"/>
</dbReference>
<dbReference type="PROSITE" id="PS50005">
    <property type="entry name" value="TPR"/>
    <property type="match status" value="2"/>
</dbReference>
<evidence type="ECO:0000313" key="4">
    <source>
        <dbReference type="EMBL" id="MBB6480637.1"/>
    </source>
</evidence>
<keyword evidence="1" id="KW-0677">Repeat</keyword>
<organism evidence="4 5">
    <name type="scientific">Spirochaeta isovalerica</name>
    <dbReference type="NCBI Taxonomy" id="150"/>
    <lineage>
        <taxon>Bacteria</taxon>
        <taxon>Pseudomonadati</taxon>
        <taxon>Spirochaetota</taxon>
        <taxon>Spirochaetia</taxon>
        <taxon>Spirochaetales</taxon>
        <taxon>Spirochaetaceae</taxon>
        <taxon>Spirochaeta</taxon>
    </lineage>
</organism>
<accession>A0A841RBM3</accession>
<dbReference type="Pfam" id="PF00515">
    <property type="entry name" value="TPR_1"/>
    <property type="match status" value="1"/>
</dbReference>
<dbReference type="InterPro" id="IPR011990">
    <property type="entry name" value="TPR-like_helical_dom_sf"/>
</dbReference>
<evidence type="ECO:0000256" key="3">
    <source>
        <dbReference type="PROSITE-ProRule" id="PRU00339"/>
    </source>
</evidence>
<gene>
    <name evidence="4" type="ORF">HNR50_002300</name>
</gene>
<evidence type="ECO:0000256" key="2">
    <source>
        <dbReference type="ARBA" id="ARBA00022803"/>
    </source>
</evidence>
<keyword evidence="5" id="KW-1185">Reference proteome</keyword>
<feature type="repeat" description="TPR" evidence="3">
    <location>
        <begin position="59"/>
        <end position="92"/>
    </location>
</feature>
<dbReference type="PROSITE" id="PS51257">
    <property type="entry name" value="PROKAR_LIPOPROTEIN"/>
    <property type="match status" value="1"/>
</dbReference>
<sequence>MKKILLPFLAFLVFGCSSVPEEIASEYYNIGNAYFDVGDYDKAIEYYTKAQSEGHPYINKIRFNLAVAYTESGRVSQGLKLFESLLEQDPENLILLQSKAYSLYLMGDDDGAVEIYDQILNMFEYDATALLNKAKIIRDVRIDESIKLLEKLYQIEQDSDTAVLLGELYRENDQVVDFVRLYEEVILKEPANSSVLLGLAQHFSEEQLYFKAVEYYNRIADLKDYENLAEVLFRKAEIELCELDESKTGYDTLVLALDAGFSDKQRIKDLSEREELSDNIQLIEYLRVRGFL</sequence>
<dbReference type="PROSITE" id="PS50293">
    <property type="entry name" value="TPR_REGION"/>
    <property type="match status" value="1"/>
</dbReference>
<reference evidence="4 5" key="1">
    <citation type="submission" date="2020-08" db="EMBL/GenBank/DDBJ databases">
        <title>Genomic Encyclopedia of Type Strains, Phase IV (KMG-IV): sequencing the most valuable type-strain genomes for metagenomic binning, comparative biology and taxonomic classification.</title>
        <authorList>
            <person name="Goeker M."/>
        </authorList>
    </citation>
    <scope>NUCLEOTIDE SEQUENCE [LARGE SCALE GENOMIC DNA]</scope>
    <source>
        <strain evidence="4 5">DSM 2461</strain>
    </source>
</reference>
<name>A0A841RBM3_9SPIO</name>
<keyword evidence="2 3" id="KW-0802">TPR repeat</keyword>
<feature type="repeat" description="TPR" evidence="3">
    <location>
        <begin position="24"/>
        <end position="57"/>
    </location>
</feature>
<dbReference type="SUPFAM" id="SSF48452">
    <property type="entry name" value="TPR-like"/>
    <property type="match status" value="1"/>
</dbReference>
<dbReference type="EMBL" id="JACHGJ010000003">
    <property type="protein sequence ID" value="MBB6480637.1"/>
    <property type="molecule type" value="Genomic_DNA"/>
</dbReference>
<dbReference type="PANTHER" id="PTHR45586">
    <property type="entry name" value="TPR REPEAT-CONTAINING PROTEIN PA4667"/>
    <property type="match status" value="1"/>
</dbReference>
<dbReference type="InterPro" id="IPR051012">
    <property type="entry name" value="CellSynth/LPSAsmb/PSIAsmb"/>
</dbReference>
<protein>
    <submittedName>
        <fullName evidence="4">Tetratricopeptide (TPR) repeat protein</fullName>
    </submittedName>
</protein>
<dbReference type="Pfam" id="PF13432">
    <property type="entry name" value="TPR_16"/>
    <property type="match status" value="1"/>
</dbReference>
<dbReference type="AlphaFoldDB" id="A0A841RBM3"/>
<dbReference type="Proteomes" id="UP000587760">
    <property type="component" value="Unassembled WGS sequence"/>
</dbReference>
<evidence type="ECO:0000256" key="1">
    <source>
        <dbReference type="ARBA" id="ARBA00022737"/>
    </source>
</evidence>
<comment type="caution">
    <text evidence="4">The sequence shown here is derived from an EMBL/GenBank/DDBJ whole genome shotgun (WGS) entry which is preliminary data.</text>
</comment>